<protein>
    <submittedName>
        <fullName evidence="1">Uncharacterized protein</fullName>
    </submittedName>
</protein>
<dbReference type="AlphaFoldDB" id="A0AAN8S1E3"/>
<organism evidence="1 2">
    <name type="scientific">Polyplax serrata</name>
    <name type="common">Common mouse louse</name>
    <dbReference type="NCBI Taxonomy" id="468196"/>
    <lineage>
        <taxon>Eukaryota</taxon>
        <taxon>Metazoa</taxon>
        <taxon>Ecdysozoa</taxon>
        <taxon>Arthropoda</taxon>
        <taxon>Hexapoda</taxon>
        <taxon>Insecta</taxon>
        <taxon>Pterygota</taxon>
        <taxon>Neoptera</taxon>
        <taxon>Paraneoptera</taxon>
        <taxon>Psocodea</taxon>
        <taxon>Troctomorpha</taxon>
        <taxon>Phthiraptera</taxon>
        <taxon>Anoplura</taxon>
        <taxon>Polyplacidae</taxon>
        <taxon>Polyplax</taxon>
    </lineage>
</organism>
<evidence type="ECO:0000313" key="2">
    <source>
        <dbReference type="Proteomes" id="UP001372834"/>
    </source>
</evidence>
<name>A0AAN8S1E3_POLSC</name>
<gene>
    <name evidence="1" type="ORF">RUM43_005334</name>
</gene>
<sequence length="94" mass="10894">MIRRIDEEGEAQTQDRQDQLSVVFQYLGDQQRRRRASEGDRKETKSYDLSNVSYAYLVNVKHKLQKFKSSLGVGLLGHCCTPLKSYHTDFSLQP</sequence>
<evidence type="ECO:0000313" key="1">
    <source>
        <dbReference type="EMBL" id="KAK6625043.1"/>
    </source>
</evidence>
<accession>A0AAN8S1E3</accession>
<proteinExistence type="predicted"/>
<reference evidence="1 2" key="1">
    <citation type="submission" date="2023-10" db="EMBL/GenBank/DDBJ databases">
        <title>Genomes of two closely related lineages of the louse Polyplax serrata with different host specificities.</title>
        <authorList>
            <person name="Martinu J."/>
            <person name="Tarabai H."/>
            <person name="Stefka J."/>
            <person name="Hypsa V."/>
        </authorList>
    </citation>
    <scope>NUCLEOTIDE SEQUENCE [LARGE SCALE GENOMIC DNA]</scope>
    <source>
        <strain evidence="1">HR10_N</strain>
    </source>
</reference>
<dbReference type="EMBL" id="JAWJWE010000037">
    <property type="protein sequence ID" value="KAK6625043.1"/>
    <property type="molecule type" value="Genomic_DNA"/>
</dbReference>
<comment type="caution">
    <text evidence="1">The sequence shown here is derived from an EMBL/GenBank/DDBJ whole genome shotgun (WGS) entry which is preliminary data.</text>
</comment>
<dbReference type="Proteomes" id="UP001372834">
    <property type="component" value="Unassembled WGS sequence"/>
</dbReference>